<protein>
    <recommendedName>
        <fullName evidence="1">Heterokaryon incompatibility domain-containing protein</fullName>
    </recommendedName>
</protein>
<gene>
    <name evidence="2" type="ORF">MKZ38_009750</name>
</gene>
<feature type="domain" description="Heterokaryon incompatibility" evidence="1">
    <location>
        <begin position="274"/>
        <end position="423"/>
    </location>
</feature>
<keyword evidence="3" id="KW-1185">Reference proteome</keyword>
<dbReference type="Pfam" id="PF06985">
    <property type="entry name" value="HET"/>
    <property type="match status" value="1"/>
</dbReference>
<evidence type="ECO:0000313" key="2">
    <source>
        <dbReference type="EMBL" id="KAJ2903528.1"/>
    </source>
</evidence>
<dbReference type="EMBL" id="JAKWBI020000079">
    <property type="protein sequence ID" value="KAJ2903528.1"/>
    <property type="molecule type" value="Genomic_DNA"/>
</dbReference>
<evidence type="ECO:0000259" key="1">
    <source>
        <dbReference type="Pfam" id="PF06985"/>
    </source>
</evidence>
<organism evidence="2 3">
    <name type="scientific">Zalerion maritima</name>
    <dbReference type="NCBI Taxonomy" id="339359"/>
    <lineage>
        <taxon>Eukaryota</taxon>
        <taxon>Fungi</taxon>
        <taxon>Dikarya</taxon>
        <taxon>Ascomycota</taxon>
        <taxon>Pezizomycotina</taxon>
        <taxon>Sordariomycetes</taxon>
        <taxon>Lulworthiomycetidae</taxon>
        <taxon>Lulworthiales</taxon>
        <taxon>Lulworthiaceae</taxon>
        <taxon>Zalerion</taxon>
    </lineage>
</organism>
<dbReference type="PANTHER" id="PTHR33112:SF9">
    <property type="entry name" value="HETEROKARYON INCOMPATIBILITY DOMAIN-CONTAINING PROTEIN"/>
    <property type="match status" value="1"/>
</dbReference>
<evidence type="ECO:0000313" key="3">
    <source>
        <dbReference type="Proteomes" id="UP001201980"/>
    </source>
</evidence>
<accession>A0AAD5RT02</accession>
<dbReference type="InterPro" id="IPR010730">
    <property type="entry name" value="HET"/>
</dbReference>
<dbReference type="AlphaFoldDB" id="A0AAD5RT02"/>
<comment type="caution">
    <text evidence="2">The sequence shown here is derived from an EMBL/GenBank/DDBJ whole genome shotgun (WGS) entry which is preliminary data.</text>
</comment>
<dbReference type="PANTHER" id="PTHR33112">
    <property type="entry name" value="DOMAIN PROTEIN, PUTATIVE-RELATED"/>
    <property type="match status" value="1"/>
</dbReference>
<reference evidence="2" key="1">
    <citation type="submission" date="2022-07" db="EMBL/GenBank/DDBJ databases">
        <title>Draft genome sequence of Zalerion maritima ATCC 34329, a (micro)plastics degrading marine fungus.</title>
        <authorList>
            <person name="Paco A."/>
            <person name="Goncalves M.F.M."/>
            <person name="Rocha-Santos T.A.P."/>
            <person name="Alves A."/>
        </authorList>
    </citation>
    <scope>NUCLEOTIDE SEQUENCE</scope>
    <source>
        <strain evidence="2">ATCC 34329</strain>
    </source>
</reference>
<proteinExistence type="predicted"/>
<sequence>MGINDTSASTVTTVMGTTSTTTTARGEQSLTCLVCNLSLPPNAPSCEYFADLAHGVALPRSTSRQPQVRLDVVQASSVRGCTGCNLLWRALSDCTARNPSFLQPDQDRAGKTPAGQVWRAYVSWGKQTGGARGTVRFFVRSVDSGSDFPVIDDANYMSSAVRCAGGSTLKYSLYDRAFFGFFGGAGGGGQGEVPRWEGNPLVRMHPNPSFDKSLGAVVGSLKYWMSQCTENHEHCGKPSSKTRLPKRLLRIRGVGDPVPRVSLVETTPGTTGEYICLSWCWGGMEPACKTTPSTLEANKREIPWDKLPPIFKDAAMVTWKLGKEFLWIDAVCIVQGQGGDWDTEAGRMADVYHYACLTIMASKAGNPLGRLLLQGDERGVRGFEGKEKGIWCHEVVVGESSRGRIQSRGEVEPLGKRGWVLQEYLLSQRIAHFTSLGLVFECNLGRRADCRVYPDRPERHPFDVNAPSAGGPWTKSEAACWRKWWWVVTGFTELQLSFGGDKLPAISGLAKHFRSLVEGGGGELATGSAPGPGRYLAGMWEKGLLNNLSWRVDVHRSGGDWMLGSGPNVNDRPAQWRAPTWSWVSVDNKVTAPKYSGPPERVLKLVDFHVTPKGEDQEGQLLDARLTVRASCLRGELKYAPGAFAEADSSIRECMSVTGKGWETCNFYPDYCFENSKRHRVDSGSEVLVFPVAWMPDPDFIEDRTTCLALHMVLRCVSEERKVYERIGVAKPMPFEGNFWEGRGNTGGQVNPELEEMVVHIV</sequence>
<dbReference type="Proteomes" id="UP001201980">
    <property type="component" value="Unassembled WGS sequence"/>
</dbReference>
<name>A0AAD5RT02_9PEZI</name>